<feature type="domain" description="PoNi C-terminal" evidence="2">
    <location>
        <begin position="143"/>
        <end position="257"/>
    </location>
</feature>
<dbReference type="Proteomes" id="UP000183114">
    <property type="component" value="Unassembled WGS sequence"/>
</dbReference>
<reference evidence="3 4" key="1">
    <citation type="submission" date="2016-10" db="EMBL/GenBank/DDBJ databases">
        <authorList>
            <person name="de Groot N.N."/>
        </authorList>
    </citation>
    <scope>NUCLEOTIDE SEQUENCE [LARGE SCALE GENOMIC DNA]</scope>
    <source>
        <strain evidence="3 4">BS3655</strain>
    </source>
</reference>
<dbReference type="InterPro" id="IPR028983">
    <property type="entry name" value="PA2201-like_C"/>
</dbReference>
<accession>A0A1H4X6J8</accession>
<protein>
    <recommendedName>
        <fullName evidence="5">DUF1911 domain-containing protein</fullName>
    </recommendedName>
</protein>
<evidence type="ECO:0000313" key="4">
    <source>
        <dbReference type="Proteomes" id="UP000183114"/>
    </source>
</evidence>
<feature type="domain" description="PoNi N-terminal" evidence="1">
    <location>
        <begin position="3"/>
        <end position="135"/>
    </location>
</feature>
<dbReference type="Pfam" id="PF08928">
    <property type="entry name" value="PoNi_N"/>
    <property type="match status" value="1"/>
</dbReference>
<evidence type="ECO:0000259" key="2">
    <source>
        <dbReference type="Pfam" id="PF08929"/>
    </source>
</evidence>
<dbReference type="InterPro" id="IPR015024">
    <property type="entry name" value="PoNi_N"/>
</dbReference>
<dbReference type="InterPro" id="IPR015025">
    <property type="entry name" value="PoNi_C"/>
</dbReference>
<dbReference type="AlphaFoldDB" id="A0A1H4X6J8"/>
<proteinExistence type="predicted"/>
<name>A0A1H4X6J8_9PSED</name>
<dbReference type="SUPFAM" id="SSF140731">
    <property type="entry name" value="PA2201 C-terminal domain-like"/>
    <property type="match status" value="1"/>
</dbReference>
<evidence type="ECO:0000313" key="3">
    <source>
        <dbReference type="EMBL" id="SED00461.1"/>
    </source>
</evidence>
<dbReference type="Pfam" id="PF08929">
    <property type="entry name" value="PoNi_C"/>
    <property type="match status" value="1"/>
</dbReference>
<organism evidence="3 4">
    <name type="scientific">Pseudomonas frederiksbergensis</name>
    <dbReference type="NCBI Taxonomy" id="104087"/>
    <lineage>
        <taxon>Bacteria</taxon>
        <taxon>Pseudomonadati</taxon>
        <taxon>Pseudomonadota</taxon>
        <taxon>Gammaproteobacteria</taxon>
        <taxon>Pseudomonadales</taxon>
        <taxon>Pseudomonadaceae</taxon>
        <taxon>Pseudomonas</taxon>
    </lineage>
</organism>
<dbReference type="EMBL" id="FNTF01000002">
    <property type="protein sequence ID" value="SED00461.1"/>
    <property type="molecule type" value="Genomic_DNA"/>
</dbReference>
<evidence type="ECO:0000259" key="1">
    <source>
        <dbReference type="Pfam" id="PF08928"/>
    </source>
</evidence>
<gene>
    <name evidence="3" type="ORF">SAMN04490185_2544</name>
</gene>
<evidence type="ECO:0008006" key="5">
    <source>
        <dbReference type="Google" id="ProtNLM"/>
    </source>
</evidence>
<dbReference type="Gene3D" id="1.10.3920.10">
    <property type="entry name" value="PA2201 C-terminal domain-like"/>
    <property type="match status" value="1"/>
</dbReference>
<dbReference type="RefSeq" id="WP_074874370.1">
    <property type="nucleotide sequence ID" value="NZ_FNTF01000002.1"/>
</dbReference>
<sequence length="283" mass="32708">MIRDSVAGISYWRERVAKDFAWIEKAEKLLSEPSQNPVYDPQFSFDLSRDILRLILRRYSQGDSVSEIGQLFSQLLDTWELSDDLADGVCAEHNLKTCRDWVFDLSDLNHYIWCFWLVGLALVLRIPDDQWNRLLALVGGEGNDILLDRIIASRQPSRVIGDVLLHQKPYARLLKTLDAPTEQQAILLREFVDSWYPELNRRGKQQPWWYHYGDPEKHPLEAGSYFGRWCIEAVAAVVAFGLDDSQCLGHPHYPGDLLRPNGPSTHTPQLEKKTKSWLRFFGI</sequence>